<sequence length="112" mass="12824">MSNINGDDDKHLLVFHAIGMYLFTFGVFYATRQTYIWFVSMRQRFLRGTEPKMYSVMVRNLPKHLQTSQALAAAMDDIAPGEVISAHVNIGDIFELEKLCEDRLAALLKLEK</sequence>
<keyword evidence="1" id="KW-1133">Transmembrane helix</keyword>
<dbReference type="RefSeq" id="XP_014145812.1">
    <property type="nucleotide sequence ID" value="XM_014290337.1"/>
</dbReference>
<evidence type="ECO:0000313" key="2">
    <source>
        <dbReference type="EMBL" id="KNC71910.1"/>
    </source>
</evidence>
<keyword evidence="1" id="KW-0472">Membrane</keyword>
<dbReference type="Proteomes" id="UP000054560">
    <property type="component" value="Unassembled WGS sequence"/>
</dbReference>
<dbReference type="OrthoDB" id="1689567at2759"/>
<name>A0A0L0F5B5_9EUKA</name>
<organism evidence="2 3">
    <name type="scientific">Sphaeroforma arctica JP610</name>
    <dbReference type="NCBI Taxonomy" id="667725"/>
    <lineage>
        <taxon>Eukaryota</taxon>
        <taxon>Ichthyosporea</taxon>
        <taxon>Ichthyophonida</taxon>
        <taxon>Sphaeroforma</taxon>
    </lineage>
</organism>
<feature type="transmembrane region" description="Helical" evidence="1">
    <location>
        <begin position="12"/>
        <end position="31"/>
    </location>
</feature>
<reference evidence="2 3" key="1">
    <citation type="submission" date="2011-02" db="EMBL/GenBank/DDBJ databases">
        <title>The Genome Sequence of Sphaeroforma arctica JP610.</title>
        <authorList>
            <consortium name="The Broad Institute Genome Sequencing Platform"/>
            <person name="Russ C."/>
            <person name="Cuomo C."/>
            <person name="Young S.K."/>
            <person name="Zeng Q."/>
            <person name="Gargeya S."/>
            <person name="Alvarado L."/>
            <person name="Berlin A."/>
            <person name="Chapman S.B."/>
            <person name="Chen Z."/>
            <person name="Freedman E."/>
            <person name="Gellesch M."/>
            <person name="Goldberg J."/>
            <person name="Griggs A."/>
            <person name="Gujja S."/>
            <person name="Heilman E."/>
            <person name="Heiman D."/>
            <person name="Howarth C."/>
            <person name="Mehta T."/>
            <person name="Neiman D."/>
            <person name="Pearson M."/>
            <person name="Roberts A."/>
            <person name="Saif S."/>
            <person name="Shea T."/>
            <person name="Shenoy N."/>
            <person name="Sisk P."/>
            <person name="Stolte C."/>
            <person name="Sykes S."/>
            <person name="White J."/>
            <person name="Yandava C."/>
            <person name="Burger G."/>
            <person name="Gray M.W."/>
            <person name="Holland P.W.H."/>
            <person name="King N."/>
            <person name="Lang F.B.F."/>
            <person name="Roger A.J."/>
            <person name="Ruiz-Trillo I."/>
            <person name="Haas B."/>
            <person name="Nusbaum C."/>
            <person name="Birren B."/>
        </authorList>
    </citation>
    <scope>NUCLEOTIDE SEQUENCE [LARGE SCALE GENOMIC DNA]</scope>
    <source>
        <strain evidence="2 3">JP610</strain>
    </source>
</reference>
<dbReference type="AlphaFoldDB" id="A0A0L0F5B5"/>
<evidence type="ECO:0000313" key="3">
    <source>
        <dbReference type="Proteomes" id="UP000054560"/>
    </source>
</evidence>
<feature type="non-terminal residue" evidence="2">
    <location>
        <position position="112"/>
    </location>
</feature>
<evidence type="ECO:0008006" key="4">
    <source>
        <dbReference type="Google" id="ProtNLM"/>
    </source>
</evidence>
<accession>A0A0L0F5B5</accession>
<keyword evidence="1" id="KW-0812">Transmembrane</keyword>
<gene>
    <name evidence="2" type="ORF">SARC_15544</name>
</gene>
<proteinExistence type="predicted"/>
<dbReference type="GeneID" id="25916048"/>
<evidence type="ECO:0000256" key="1">
    <source>
        <dbReference type="SAM" id="Phobius"/>
    </source>
</evidence>
<dbReference type="EMBL" id="KQ247880">
    <property type="protein sequence ID" value="KNC71910.1"/>
    <property type="molecule type" value="Genomic_DNA"/>
</dbReference>
<keyword evidence="3" id="KW-1185">Reference proteome</keyword>
<protein>
    <recommendedName>
        <fullName evidence="4">CSC1/OSCA1-like cytosolic domain-containing protein</fullName>
    </recommendedName>
</protein>